<organism evidence="1 2">
    <name type="scientific">Riccia sorocarpa</name>
    <dbReference type="NCBI Taxonomy" id="122646"/>
    <lineage>
        <taxon>Eukaryota</taxon>
        <taxon>Viridiplantae</taxon>
        <taxon>Streptophyta</taxon>
        <taxon>Embryophyta</taxon>
        <taxon>Marchantiophyta</taxon>
        <taxon>Marchantiopsida</taxon>
        <taxon>Marchantiidae</taxon>
        <taxon>Marchantiales</taxon>
        <taxon>Ricciaceae</taxon>
        <taxon>Riccia</taxon>
    </lineage>
</organism>
<keyword evidence="2" id="KW-1185">Reference proteome</keyword>
<dbReference type="Proteomes" id="UP001633002">
    <property type="component" value="Unassembled WGS sequence"/>
</dbReference>
<sequence>MAPKRFVPVWCQSGKKPLVLLLEDHEDFAFVEESELAHSFHLEGGTGGIYVRTEDLDGTDSEGDNLVVSRPVASNETFPPSWNLYILKEGRVVVYGICLLDTDDGDPVPAKDVSISGTGLTSTIHIRDDFFKIKSEYSSAETISAFECMMGMPKGDSSLYKCFHDKLRRFDYLCVDSLPQSLSSVTPVISHEVRTQAEETVREIVRASSTSKAGTVRIHAIRSLLE</sequence>
<protein>
    <submittedName>
        <fullName evidence="1">Uncharacterized protein</fullName>
    </submittedName>
</protein>
<dbReference type="EMBL" id="JBJQOH010000003">
    <property type="protein sequence ID" value="KAL3694741.1"/>
    <property type="molecule type" value="Genomic_DNA"/>
</dbReference>
<proteinExistence type="predicted"/>
<evidence type="ECO:0000313" key="2">
    <source>
        <dbReference type="Proteomes" id="UP001633002"/>
    </source>
</evidence>
<gene>
    <name evidence="1" type="ORF">R1sor_008392</name>
</gene>
<name>A0ABD3HUX7_9MARC</name>
<comment type="caution">
    <text evidence="1">The sequence shown here is derived from an EMBL/GenBank/DDBJ whole genome shotgun (WGS) entry which is preliminary data.</text>
</comment>
<accession>A0ABD3HUX7</accession>
<dbReference type="AlphaFoldDB" id="A0ABD3HUX7"/>
<reference evidence="1 2" key="1">
    <citation type="submission" date="2024-09" db="EMBL/GenBank/DDBJ databases">
        <title>Chromosome-scale assembly of Riccia sorocarpa.</title>
        <authorList>
            <person name="Paukszto L."/>
        </authorList>
    </citation>
    <scope>NUCLEOTIDE SEQUENCE [LARGE SCALE GENOMIC DNA]</scope>
    <source>
        <strain evidence="1">LP-2024</strain>
        <tissue evidence="1">Aerial parts of the thallus</tissue>
    </source>
</reference>
<evidence type="ECO:0000313" key="1">
    <source>
        <dbReference type="EMBL" id="KAL3694741.1"/>
    </source>
</evidence>